<dbReference type="Pfam" id="PF13489">
    <property type="entry name" value="Methyltransf_23"/>
    <property type="match status" value="1"/>
</dbReference>
<gene>
    <name evidence="1" type="ORF">UFOPK2754_01354</name>
    <name evidence="2" type="ORF">UFOPK3139_02004</name>
    <name evidence="3" type="ORF">UFOPK3543_02704</name>
    <name evidence="4" type="ORF">UFOPK3967_01763</name>
</gene>
<dbReference type="EMBL" id="CAFABA010000090">
    <property type="protein sequence ID" value="CAB4834183.1"/>
    <property type="molecule type" value="Genomic_DNA"/>
</dbReference>
<dbReference type="Gene3D" id="3.40.50.150">
    <property type="entry name" value="Vaccinia Virus protein VP39"/>
    <property type="match status" value="1"/>
</dbReference>
<evidence type="ECO:0000313" key="2">
    <source>
        <dbReference type="EMBL" id="CAB4834183.1"/>
    </source>
</evidence>
<dbReference type="EMBL" id="CAFBMH010000147">
    <property type="protein sequence ID" value="CAB4931868.1"/>
    <property type="molecule type" value="Genomic_DNA"/>
</dbReference>
<proteinExistence type="predicted"/>
<sequence>MSSPEIRPASGASSAIDRPTFERALTLLTNAAQPDAHGYVGLQTVPYRGHHLLASAVLACAPPNAVVLEGGVSSGYFARVLTSAGMVVDGLELDPDAAQRAREVCRRVWVGDLQAVDADQLDGPYDVLLFGDTLEHIADPVAVLRRLRGNLRDEGALVVSIPNFSNWAVRLQVLAGRFRYTDRGILDSTHLRFYTEKSVLELFAAAGFDVVDIRGAIPAPFVRNVALCRLLHRVGNLRRSLFAYNFVVTGVPSPGAHG</sequence>
<dbReference type="AlphaFoldDB" id="A0A6J7PDJ4"/>
<organism evidence="4">
    <name type="scientific">freshwater metagenome</name>
    <dbReference type="NCBI Taxonomy" id="449393"/>
    <lineage>
        <taxon>unclassified sequences</taxon>
        <taxon>metagenomes</taxon>
        <taxon>ecological metagenomes</taxon>
    </lineage>
</organism>
<dbReference type="SUPFAM" id="SSF53335">
    <property type="entry name" value="S-adenosyl-L-methionine-dependent methyltransferases"/>
    <property type="match status" value="1"/>
</dbReference>
<evidence type="ECO:0000313" key="4">
    <source>
        <dbReference type="EMBL" id="CAB5003161.1"/>
    </source>
</evidence>
<dbReference type="PANTHER" id="PTHR43861">
    <property type="entry name" value="TRANS-ACONITATE 2-METHYLTRANSFERASE-RELATED"/>
    <property type="match status" value="1"/>
</dbReference>
<protein>
    <submittedName>
        <fullName evidence="4">Unannotated protein</fullName>
    </submittedName>
</protein>
<evidence type="ECO:0000313" key="1">
    <source>
        <dbReference type="EMBL" id="CAB4743661.1"/>
    </source>
</evidence>
<accession>A0A6J7PDJ4</accession>
<dbReference type="EMBL" id="CAEZYR010000043">
    <property type="protein sequence ID" value="CAB4743661.1"/>
    <property type="molecule type" value="Genomic_DNA"/>
</dbReference>
<evidence type="ECO:0000313" key="3">
    <source>
        <dbReference type="EMBL" id="CAB4931868.1"/>
    </source>
</evidence>
<dbReference type="CDD" id="cd02440">
    <property type="entry name" value="AdoMet_MTases"/>
    <property type="match status" value="1"/>
</dbReference>
<reference evidence="4" key="1">
    <citation type="submission" date="2020-05" db="EMBL/GenBank/DDBJ databases">
        <authorList>
            <person name="Chiriac C."/>
            <person name="Salcher M."/>
            <person name="Ghai R."/>
            <person name="Kavagutti S V."/>
        </authorList>
    </citation>
    <scope>NUCLEOTIDE SEQUENCE</scope>
</reference>
<dbReference type="EMBL" id="CAFBOS010000110">
    <property type="protein sequence ID" value="CAB5003161.1"/>
    <property type="molecule type" value="Genomic_DNA"/>
</dbReference>
<name>A0A6J7PDJ4_9ZZZZ</name>
<dbReference type="InterPro" id="IPR029063">
    <property type="entry name" value="SAM-dependent_MTases_sf"/>
</dbReference>